<dbReference type="InterPro" id="IPR032687">
    <property type="entry name" value="AraC-type_N"/>
</dbReference>
<dbReference type="PANTHER" id="PTHR47894">
    <property type="entry name" value="HTH-TYPE TRANSCRIPTIONAL REGULATOR GADX"/>
    <property type="match status" value="1"/>
</dbReference>
<evidence type="ECO:0000313" key="3">
    <source>
        <dbReference type="EMBL" id="MBW2942375.1"/>
    </source>
</evidence>
<keyword evidence="4" id="KW-1185">Reference proteome</keyword>
<name>A0ABS6VVK4_9GAMM</name>
<dbReference type="SMART" id="SM00342">
    <property type="entry name" value="HTH_ARAC"/>
    <property type="match status" value="1"/>
</dbReference>
<dbReference type="Pfam" id="PF12833">
    <property type="entry name" value="HTH_18"/>
    <property type="match status" value="1"/>
</dbReference>
<dbReference type="Proteomes" id="UP001166291">
    <property type="component" value="Unassembled WGS sequence"/>
</dbReference>
<keyword evidence="1" id="KW-0238">DNA-binding</keyword>
<dbReference type="Pfam" id="PF12625">
    <property type="entry name" value="Arabinose_bd"/>
    <property type="match status" value="1"/>
</dbReference>
<protein>
    <submittedName>
        <fullName evidence="3">AraC family transcriptional regulator</fullName>
    </submittedName>
</protein>
<evidence type="ECO:0000259" key="2">
    <source>
        <dbReference type="PROSITE" id="PS01124"/>
    </source>
</evidence>
<comment type="caution">
    <text evidence="3">The sequence shown here is derived from an EMBL/GenBank/DDBJ whole genome shotgun (WGS) entry which is preliminary data.</text>
</comment>
<organism evidence="3 4">
    <name type="scientific">Zhongshania aquimaris</name>
    <dbReference type="NCBI Taxonomy" id="2857107"/>
    <lineage>
        <taxon>Bacteria</taxon>
        <taxon>Pseudomonadati</taxon>
        <taxon>Pseudomonadota</taxon>
        <taxon>Gammaproteobacteria</taxon>
        <taxon>Cellvibrionales</taxon>
        <taxon>Spongiibacteraceae</taxon>
        <taxon>Zhongshania</taxon>
    </lineage>
</organism>
<reference evidence="3" key="1">
    <citation type="submission" date="2021-07" db="EMBL/GenBank/DDBJ databases">
        <title>Zhongshania sp. CAU 1632 isolated from seawater.</title>
        <authorList>
            <person name="Kim W."/>
        </authorList>
    </citation>
    <scope>NUCLEOTIDE SEQUENCE</scope>
    <source>
        <strain evidence="3">CAU 1632</strain>
    </source>
</reference>
<evidence type="ECO:0000313" key="4">
    <source>
        <dbReference type="Proteomes" id="UP001166291"/>
    </source>
</evidence>
<dbReference type="InterPro" id="IPR018060">
    <property type="entry name" value="HTH_AraC"/>
</dbReference>
<dbReference type="PANTHER" id="PTHR47894:SF1">
    <property type="entry name" value="HTH-TYPE TRANSCRIPTIONAL REGULATOR VQSM"/>
    <property type="match status" value="1"/>
</dbReference>
<gene>
    <name evidence="3" type="ORF">KXJ70_16385</name>
</gene>
<dbReference type="EMBL" id="JAHWDQ010000005">
    <property type="protein sequence ID" value="MBW2942375.1"/>
    <property type="molecule type" value="Genomic_DNA"/>
</dbReference>
<evidence type="ECO:0000256" key="1">
    <source>
        <dbReference type="ARBA" id="ARBA00023125"/>
    </source>
</evidence>
<dbReference type="PROSITE" id="PS01124">
    <property type="entry name" value="HTH_ARAC_FAMILY_2"/>
    <property type="match status" value="1"/>
</dbReference>
<accession>A0ABS6VVK4</accession>
<proteinExistence type="predicted"/>
<sequence length="303" mass="33729">MTVESIGATAGLPAELLDRVFSRAIELADDPQLGVILGSRINIVSQGIFGYALMSSATSHDSIKLLIRYSRALVPSLRLSFDISGGRASIRAEGENIPRFLAQFYIELVFSAIVFNGHLLLADAGVNAVGLNLNYRPEGDVSIWYKTFGSDVNFNESNCALYFDEAALNVPITTANPIAGDIFRRECDRLILRSKFGGSVHERVQQYLLRSGSEFPTAAEVAQALNMSQSTLQRRLKREGWRFQQVLDEVRHKLASEYLKSTNLPVSEISVLLGFSDAPNFRRSFRRWSGMTPLDFRNACVRK</sequence>
<feature type="domain" description="HTH araC/xylS-type" evidence="2">
    <location>
        <begin position="202"/>
        <end position="299"/>
    </location>
</feature>